<dbReference type="GO" id="GO:0006260">
    <property type="term" value="P:DNA replication"/>
    <property type="evidence" value="ECO:0007669"/>
    <property type="project" value="UniProtKB-UniRule"/>
</dbReference>
<dbReference type="NCBIfam" id="TIGR01054">
    <property type="entry name" value="rgy"/>
    <property type="match status" value="1"/>
</dbReference>
<comment type="cofactor">
    <cofactor evidence="14">
        <name>Zn(2+)</name>
        <dbReference type="ChEBI" id="CHEBI:29105"/>
    </cofactor>
    <text evidence="14">Binds 1 or 2 zinc ions per subunit.</text>
</comment>
<evidence type="ECO:0000256" key="8">
    <source>
        <dbReference type="ARBA" id="ARBA00022840"/>
    </source>
</evidence>
<evidence type="ECO:0000256" key="14">
    <source>
        <dbReference type="HAMAP-Rule" id="MF_01125"/>
    </source>
</evidence>
<reference evidence="21" key="2">
    <citation type="journal article" date="2016" name="Int. J. Syst. Evol. Microbiol.">
        <title>Caldimicrobium thiodismutans sp. nov., a sulfur-disproportionating bacterium isolated from a hot spring.</title>
        <authorList>
            <person name="Kojima H."/>
            <person name="Umezawa K."/>
            <person name="Fukui M."/>
        </authorList>
    </citation>
    <scope>NUCLEOTIDE SEQUENCE [LARGE SCALE GENOMIC DNA]</scope>
    <source>
        <strain evidence="21">TF1</strain>
    </source>
</reference>
<dbReference type="CDD" id="cd00186">
    <property type="entry name" value="TOP1Ac"/>
    <property type="match status" value="1"/>
</dbReference>
<dbReference type="Gene3D" id="3.40.50.140">
    <property type="match status" value="1"/>
</dbReference>
<evidence type="ECO:0000256" key="11">
    <source>
        <dbReference type="ARBA" id="ARBA00023235"/>
    </source>
</evidence>
<feature type="binding site" evidence="14">
    <location>
        <position position="88"/>
    </location>
    <ligand>
        <name>ATP</name>
        <dbReference type="ChEBI" id="CHEBI:30616"/>
    </ligand>
</feature>
<dbReference type="STRING" id="1653476.THC_1336"/>
<dbReference type="OrthoDB" id="9804262at2"/>
<dbReference type="InterPro" id="IPR003601">
    <property type="entry name" value="Topo_IA_2"/>
</dbReference>
<evidence type="ECO:0000256" key="1">
    <source>
        <dbReference type="ARBA" id="ARBA00004496"/>
    </source>
</evidence>
<feature type="region of interest" description="Topoisomerase I" evidence="14">
    <location>
        <begin position="595"/>
        <end position="1164"/>
    </location>
</feature>
<dbReference type="InterPro" id="IPR003593">
    <property type="entry name" value="AAA+_ATPase"/>
</dbReference>
<evidence type="ECO:0000256" key="4">
    <source>
        <dbReference type="ARBA" id="ARBA00022723"/>
    </source>
</evidence>
<dbReference type="InterPro" id="IPR005736">
    <property type="entry name" value="Reverse_gyrase"/>
</dbReference>
<comment type="domain">
    <text evidence="14">Introduction of positive supercoils requires the cooperation of both domains. The helicase-like domain probably does not directly unwind DNA, but more likely acts by driving ATP-dependent conformational changes within the whole enzyme. A beta hairpin in the 'latch' region of the N-terminal domain plays a regulatory role in the enzyme, repressing topoisomerase activity in the absence of ATP and preventing the enzyme from acting as an ATP-independent relaxing enzyme; it also helps to coordinate nucleotide hydrolysis by the ATPase domain with the supercoiling activity of the topoisomerase domain.</text>
</comment>
<dbReference type="EMBL" id="AP014945">
    <property type="protein sequence ID" value="BAU23704.1"/>
    <property type="molecule type" value="Genomic_DNA"/>
</dbReference>
<dbReference type="SMART" id="SM00382">
    <property type="entry name" value="AAA"/>
    <property type="match status" value="1"/>
</dbReference>
<dbReference type="InterPro" id="IPR013824">
    <property type="entry name" value="Topo_IA_cen_sub1"/>
</dbReference>
<evidence type="ECO:0000256" key="12">
    <source>
        <dbReference type="ARBA" id="ARBA00043976"/>
    </source>
</evidence>
<dbReference type="InterPro" id="IPR011545">
    <property type="entry name" value="DEAD/DEAH_box_helicase_dom"/>
</dbReference>
<keyword evidence="14" id="KW-0378">Hydrolase</keyword>
<gene>
    <name evidence="14" type="primary">rgy</name>
    <name evidence="20" type="ORF">THC_1336</name>
</gene>
<evidence type="ECO:0000256" key="3">
    <source>
        <dbReference type="ARBA" id="ARBA00022490"/>
    </source>
</evidence>
<keyword evidence="9 14" id="KW-0799">Topoisomerase</keyword>
<dbReference type="InterPro" id="IPR013497">
    <property type="entry name" value="Topo_IA_cen"/>
</dbReference>
<protein>
    <recommendedName>
        <fullName evidence="14 15">Reverse gyrase</fullName>
        <ecNumber evidence="14">5.6.2.-</ecNumber>
    </recommendedName>
</protein>
<comment type="function">
    <text evidence="14">Modifies the topological state of DNA by introducing positive supercoils in an ATP-dependent process, increasing the linking number in steps of +1. Binds to single-stranded DNA, transiently cleaves and then rejoins the ends, introducing a positive supercoil in the process. The scissile phosphodiester is attacked by the catalytic tyrosine of the enzyme, resulting in the formation of a DNA-(5'-phosphotyrosyl)-enzyme intermediate. Probably involved in rewinding DNA strands in regions of the chromosome that have opened up to allow replication, transcription, DNA repair and/or for DNA protection.</text>
</comment>
<dbReference type="GO" id="GO:0016887">
    <property type="term" value="F:ATP hydrolysis activity"/>
    <property type="evidence" value="ECO:0007669"/>
    <property type="project" value="RHEA"/>
</dbReference>
<dbReference type="InterPro" id="IPR003602">
    <property type="entry name" value="Topo_IA_DNA-bd_dom"/>
</dbReference>
<evidence type="ECO:0000259" key="16">
    <source>
        <dbReference type="PROSITE" id="PS50880"/>
    </source>
</evidence>
<feature type="domain" description="Helicase ATP-binding" evidence="17">
    <location>
        <begin position="92"/>
        <end position="287"/>
    </location>
</feature>
<dbReference type="Gene3D" id="1.10.290.10">
    <property type="entry name" value="Topoisomerase I, domain 4"/>
    <property type="match status" value="1"/>
</dbReference>
<evidence type="ECO:0000256" key="2">
    <source>
        <dbReference type="ARBA" id="ARBA00011245"/>
    </source>
</evidence>
<dbReference type="PROSITE" id="PS50880">
    <property type="entry name" value="TOPRIM"/>
    <property type="match status" value="1"/>
</dbReference>
<proteinExistence type="inferred from homology"/>
<dbReference type="RefSeq" id="WP_068515122.1">
    <property type="nucleotide sequence ID" value="NZ_AP014945.1"/>
</dbReference>
<feature type="domain" description="Toprim" evidence="16">
    <location>
        <begin position="599"/>
        <end position="752"/>
    </location>
</feature>
<evidence type="ECO:0000256" key="5">
    <source>
        <dbReference type="ARBA" id="ARBA00022741"/>
    </source>
</evidence>
<dbReference type="GO" id="GO:0008270">
    <property type="term" value="F:zinc ion binding"/>
    <property type="evidence" value="ECO:0007669"/>
    <property type="project" value="UniProtKB-UniRule"/>
</dbReference>
<dbReference type="Pfam" id="PF01131">
    <property type="entry name" value="Topoisom_bac"/>
    <property type="match status" value="1"/>
</dbReference>
<keyword evidence="6 14" id="KW-0863">Zinc-finger</keyword>
<dbReference type="PATRIC" id="fig|1653476.3.peg.1386"/>
<keyword evidence="5 14" id="KW-0547">Nucleotide-binding</keyword>
<sequence length="1164" mass="134947">MLFYIAHGCPNCGGRISDERLSLGLPCEKCLSEKTFLKGDLTLEEAIQALEKNKKLRDLKLFGRVEKEVYQFHRVFQEIFGIAPSSLQLSWAKRFFLGESFAIVAPTGTGKTTFGLLACLLHREKSLILVPTKVLVNHLYERLQDLQEKTSFEEIKTRRILSYTGSNQEKRLLEEKSFDIFICTQAFFHKNYELLKMADFSLIFVDDVDSFLKSGKNVDHLFHMLGFSQREIELALKREKEEEDYAKLWKIKEKHSKKLKRLIVSSATLKPRTSRTILFQNLLGFEVTRFVSTLRRVEDLYLEAEESNLETLLERAYTIIQKIGSGGLLFVEENAGREGVEKATQYLKEKGLKVVSYLEEKEADLLELLKEKEIDLAVGLAHLGNPLLRGLDLPFALHYVLFLGVPKHFFPLGKKGETLELPLSTQFLHNLLLNLLPLFEEEERFKALSYINYLKRYLTLKEESLLQYEGLVKRVSEIKDFIQERLLNEDFMERLKRSDEVFLDVKEDGKYYVVVGNAQVYLQGSGRVSRLTARGLLPGISLMLVDHPKAFLSLKKRLRFYLGEEPAFQKVTLDGVLEINQRILKERSSLQESQLDFKNYLIIVESPHKAKTIASFFGKPARRRLKNLWVYEIPMEGTLLSVCASLGHLFNLSRKEGIFGVLPQKGHYYPLFDTIKLGKKSGNEIVDEETEEEDELYDKGEIIKHLRTLAYCATETFIASDPDSEGEKIAYDLYINLRPFQKKIKRIEFHEVTPRAFKKALSEAGSFNLSRVKAQLARRIADRWVGFSLSRELWSAFKKRNLSAGRVQTPVLGWVIKRAEEAKAHKYRLTFTLSGLSFALDFEDKELAERVLRELPSLKKEEISRIEEVINPPPPYTTDTILEEAYYYFRFSSPQCMNLLQELFELGLITYHRTDSTRVSETGRYQVAKPYIEQNLGEGFFYPREWSTTGAHEAIRPTYPWDVKELKLRVAHGLLTFQKPKDSFRLYDLIFRRFMASQCKPLRLQKGIFRFSVPSFSWEEALGLQILESGFDLLWMKPQLFNPQDESLPENPELRSVPKVFLFNQGSLIQEMKKRGLGRPSTYAEIVSTLLQRYYIYELKNGGLVPTPLGKKVYSYLAKRFLEYISEDFTRELEEFMDAVERGEKEWEEICLKLKPLIELNSSF</sequence>
<keyword evidence="4 14" id="KW-0479">Metal-binding</keyword>
<dbReference type="Gene3D" id="1.10.460.10">
    <property type="entry name" value="Topoisomerase I, domain 2"/>
    <property type="match status" value="1"/>
</dbReference>
<dbReference type="Proteomes" id="UP000068196">
    <property type="component" value="Chromosome"/>
</dbReference>
<comment type="subunit">
    <text evidence="2 14">Monomer.</text>
</comment>
<keyword evidence="3 14" id="KW-0963">Cytoplasm</keyword>
<dbReference type="Gene3D" id="3.40.50.300">
    <property type="entry name" value="P-loop containing nucleotide triphosphate hydrolases"/>
    <property type="match status" value="3"/>
</dbReference>
<dbReference type="SMART" id="SM00493">
    <property type="entry name" value="TOPRIM"/>
    <property type="match status" value="1"/>
</dbReference>
<evidence type="ECO:0000256" key="7">
    <source>
        <dbReference type="ARBA" id="ARBA00022833"/>
    </source>
</evidence>
<keyword evidence="21" id="KW-1185">Reference proteome</keyword>
<dbReference type="EC" id="5.6.2.-" evidence="14"/>
<dbReference type="GO" id="GO:0160097">
    <property type="term" value="F:reverse gyrase activity"/>
    <property type="evidence" value="ECO:0007669"/>
    <property type="project" value="UniProtKB-UniRule"/>
</dbReference>
<dbReference type="InterPro" id="IPR014001">
    <property type="entry name" value="Helicase_ATP-bd"/>
</dbReference>
<dbReference type="GO" id="GO:0006265">
    <property type="term" value="P:DNA topological change"/>
    <property type="evidence" value="ECO:0007669"/>
    <property type="project" value="UniProtKB-UniRule"/>
</dbReference>
<comment type="similarity">
    <text evidence="12 14">In the N-terminal section; belongs to the DEAD box helicase family. DDVD subfamily.</text>
</comment>
<keyword evidence="7 14" id="KW-0862">Zinc</keyword>
<dbReference type="SMART" id="SM00487">
    <property type="entry name" value="DEXDc"/>
    <property type="match status" value="1"/>
</dbReference>
<dbReference type="HAMAP" id="MF_01125">
    <property type="entry name" value="Reverse_gyrase"/>
    <property type="match status" value="1"/>
</dbReference>
<dbReference type="Pfam" id="PF17915">
    <property type="entry name" value="zf_Rg"/>
    <property type="match status" value="1"/>
</dbReference>
<dbReference type="SUPFAM" id="SSF56712">
    <property type="entry name" value="Prokaryotic type I DNA topoisomerase"/>
    <property type="match status" value="1"/>
</dbReference>
<dbReference type="PRINTS" id="PR00417">
    <property type="entry name" value="PRTPISMRASEI"/>
</dbReference>
<evidence type="ECO:0000313" key="20">
    <source>
        <dbReference type="EMBL" id="BAU23704.1"/>
    </source>
</evidence>
<dbReference type="KEGG" id="cthi:THC_1336"/>
<dbReference type="AlphaFoldDB" id="A0A0U5AWI5"/>
<dbReference type="InterPro" id="IPR040569">
    <property type="entry name" value="Znf_Rg"/>
</dbReference>
<feature type="active site" description="O-(5'-phospho-DNA)-tyrosine intermediate" evidence="14">
    <location>
        <position position="911"/>
    </location>
</feature>
<dbReference type="GO" id="GO:0003677">
    <property type="term" value="F:DNA binding"/>
    <property type="evidence" value="ECO:0007669"/>
    <property type="project" value="UniProtKB-UniRule"/>
</dbReference>
<dbReference type="PROSITE" id="PS51192">
    <property type="entry name" value="HELICASE_ATP_BIND_1"/>
    <property type="match status" value="1"/>
</dbReference>
<comment type="subcellular location">
    <subcellularLocation>
        <location evidence="1 14">Cytoplasm</location>
    </subcellularLocation>
</comment>
<dbReference type="SMART" id="SM00436">
    <property type="entry name" value="TOP1Bc"/>
    <property type="match status" value="1"/>
</dbReference>
<dbReference type="InterPro" id="IPR006171">
    <property type="entry name" value="TOPRIM_dom"/>
</dbReference>
<dbReference type="SUPFAM" id="SSF52540">
    <property type="entry name" value="P-loop containing nucleoside triphosphate hydrolases"/>
    <property type="match status" value="2"/>
</dbReference>
<dbReference type="InterPro" id="IPR027417">
    <property type="entry name" value="P-loop_NTPase"/>
</dbReference>
<dbReference type="InterPro" id="IPR013826">
    <property type="entry name" value="Topo_IA_cen_sub3"/>
</dbReference>
<comment type="similarity">
    <text evidence="14">In the C-terminal section; belongs to the type IA topoisomerase family.</text>
</comment>
<dbReference type="Gene3D" id="2.60.510.20">
    <property type="match status" value="1"/>
</dbReference>
<accession>A0A0U5AWI5</accession>
<dbReference type="InterPro" id="IPR023405">
    <property type="entry name" value="Topo_IA_core_domain"/>
</dbReference>
<evidence type="ECO:0000256" key="13">
    <source>
        <dbReference type="ARBA" id="ARBA00049360"/>
    </source>
</evidence>
<evidence type="ECO:0000256" key="6">
    <source>
        <dbReference type="ARBA" id="ARBA00022771"/>
    </source>
</evidence>
<keyword evidence="8 14" id="KW-0067">ATP-binding</keyword>
<evidence type="ECO:0000256" key="15">
    <source>
        <dbReference type="RuleBase" id="RU004026"/>
    </source>
</evidence>
<organism evidence="20 21">
    <name type="scientific">Caldimicrobium thiodismutans</name>
    <dbReference type="NCBI Taxonomy" id="1653476"/>
    <lineage>
        <taxon>Bacteria</taxon>
        <taxon>Pseudomonadati</taxon>
        <taxon>Thermodesulfobacteriota</taxon>
        <taxon>Thermodesulfobacteria</taxon>
        <taxon>Thermodesulfobacteriales</taxon>
        <taxon>Thermodesulfobacteriaceae</taxon>
        <taxon>Caldimicrobium</taxon>
    </lineage>
</organism>
<evidence type="ECO:0000259" key="18">
    <source>
        <dbReference type="PROSITE" id="PS52036"/>
    </source>
</evidence>
<dbReference type="PROSITE" id="PS52036">
    <property type="entry name" value="ZF_RG_N"/>
    <property type="match status" value="1"/>
</dbReference>
<dbReference type="GO" id="GO:0005524">
    <property type="term" value="F:ATP binding"/>
    <property type="evidence" value="ECO:0007669"/>
    <property type="project" value="UniProtKB-UniRule"/>
</dbReference>
<evidence type="ECO:0000259" key="19">
    <source>
        <dbReference type="PROSITE" id="PS52039"/>
    </source>
</evidence>
<keyword evidence="11 14" id="KW-0413">Isomerase</keyword>
<dbReference type="PANTHER" id="PTHR43505">
    <property type="entry name" value="REVERSE GYRASE"/>
    <property type="match status" value="1"/>
</dbReference>
<feature type="domain" description="RG N-terminal-type" evidence="18">
    <location>
        <begin position="1"/>
        <end position="37"/>
    </location>
</feature>
<evidence type="ECO:0000313" key="21">
    <source>
        <dbReference type="Proteomes" id="UP000068196"/>
    </source>
</evidence>
<comment type="catalytic activity">
    <reaction evidence="13 14 15">
        <text>ATP + H2O = ADP + phosphate + H(+)</text>
        <dbReference type="Rhea" id="RHEA:13065"/>
        <dbReference type="ChEBI" id="CHEBI:15377"/>
        <dbReference type="ChEBI" id="CHEBI:15378"/>
        <dbReference type="ChEBI" id="CHEBI:30616"/>
        <dbReference type="ChEBI" id="CHEBI:43474"/>
        <dbReference type="ChEBI" id="CHEBI:456216"/>
    </reaction>
</comment>
<keyword evidence="10 14" id="KW-0238">DNA-binding</keyword>
<dbReference type="PROSITE" id="PS52039">
    <property type="entry name" value="TOPO_IA_2"/>
    <property type="match status" value="1"/>
</dbReference>
<dbReference type="PANTHER" id="PTHR43505:SF1">
    <property type="entry name" value="REVERSE GYRASE"/>
    <property type="match status" value="1"/>
</dbReference>
<dbReference type="Pfam" id="PF00270">
    <property type="entry name" value="DEAD"/>
    <property type="match status" value="1"/>
</dbReference>
<feature type="domain" description="Topo IA-type catalytic" evidence="19">
    <location>
        <begin position="768"/>
        <end position="1162"/>
    </location>
</feature>
<reference evidence="20 21" key="1">
    <citation type="journal article" date="2016" name="Int. J. Syst. Evol. Microbiol.">
        <title>Caldimicrobium thiodismutans sp. nov., a sulfur-disproportionating bacterium isolated from a hot spring, and emended description of the genus Caldimicrobium.</title>
        <authorList>
            <person name="Kojima H."/>
            <person name="Umezawa K."/>
            <person name="Fukui M."/>
        </authorList>
    </citation>
    <scope>NUCLEOTIDE SEQUENCE [LARGE SCALE GENOMIC DNA]</scope>
    <source>
        <strain evidence="20 21">TF1</strain>
    </source>
</reference>
<name>A0A0U5AWI5_9BACT</name>
<dbReference type="GO" id="GO:0008094">
    <property type="term" value="F:ATP-dependent activity, acting on DNA"/>
    <property type="evidence" value="ECO:0007669"/>
    <property type="project" value="UniProtKB-UniRule"/>
</dbReference>
<comment type="miscellaneous">
    <text evidence="14">This enzyme is the only unique feature of hyperthermophilic bacteria/archaea known and seems to be essential for adaptation to life at high temperatures. It may play a role in stabilization of DNA at high temperatures.</text>
</comment>
<dbReference type="GO" id="GO:0005737">
    <property type="term" value="C:cytoplasm"/>
    <property type="evidence" value="ECO:0007669"/>
    <property type="project" value="UniProtKB-SubCell"/>
</dbReference>
<evidence type="ECO:0000256" key="9">
    <source>
        <dbReference type="ARBA" id="ARBA00023029"/>
    </source>
</evidence>
<dbReference type="SMART" id="SM00437">
    <property type="entry name" value="TOP1Ac"/>
    <property type="match status" value="1"/>
</dbReference>
<evidence type="ECO:0000256" key="10">
    <source>
        <dbReference type="ARBA" id="ARBA00023125"/>
    </source>
</evidence>
<comment type="function">
    <text evidence="15">Modifies the topological state of DNA by introducing positive supercoils in an ATP-dependent process, increasing the linking number in steps of +1. Binds to single-stranded DNA, transiently cleaves and then rejoins the ends, introducing a positive supercoil in the process. The scissile phosphodiester is attacked by the catalytic tyrosine of the enzyme, resulting in the formation of a DNA-(5'-phosphotyrosyl)-enzyme intermediate. Involved in rewinding DNA strands in regions of the chromosome that have opened up to allow replication, transcription, DNA repair and/or for DNA protection.</text>
</comment>
<dbReference type="Pfam" id="PF01751">
    <property type="entry name" value="Toprim"/>
    <property type="match status" value="1"/>
</dbReference>
<evidence type="ECO:0000259" key="17">
    <source>
        <dbReference type="PROSITE" id="PS51192"/>
    </source>
</evidence>